<dbReference type="OrthoDB" id="6481920at2759"/>
<dbReference type="PANTHER" id="PTHR11505">
    <property type="entry name" value="L1 TRANSPOSABLE ELEMENT-RELATED"/>
    <property type="match status" value="1"/>
</dbReference>
<feature type="domain" description="FP protein N-terminal" evidence="2">
    <location>
        <begin position="107"/>
        <end position="193"/>
    </location>
</feature>
<dbReference type="AlphaFoldDB" id="A0A9J6GX92"/>
<dbReference type="OMA" id="MSIVHCE"/>
<dbReference type="InterPro" id="IPR057251">
    <property type="entry name" value="FP_C"/>
</dbReference>
<evidence type="ECO:0000259" key="2">
    <source>
        <dbReference type="Pfam" id="PF03258"/>
    </source>
</evidence>
<dbReference type="Proteomes" id="UP000821853">
    <property type="component" value="Unassembled WGS sequence"/>
</dbReference>
<protein>
    <submittedName>
        <fullName evidence="4">Uncharacterized protein</fullName>
    </submittedName>
</protein>
<dbReference type="VEuPathDB" id="VectorBase:HLOH_059217"/>
<accession>A0A9J6GX92</accession>
<proteinExistence type="predicted"/>
<comment type="caution">
    <text evidence="4">The sequence shown here is derived from an EMBL/GenBank/DDBJ whole genome shotgun (WGS) entry which is preliminary data.</text>
</comment>
<dbReference type="Pfam" id="PF25298">
    <property type="entry name" value="Baculo_FP_2nd"/>
    <property type="match status" value="1"/>
</dbReference>
<name>A0A9J6GX92_HAELO</name>
<evidence type="ECO:0000313" key="4">
    <source>
        <dbReference type="EMBL" id="KAH9379256.1"/>
    </source>
</evidence>
<gene>
    <name evidence="4" type="ORF">HPB48_007858</name>
</gene>
<organism evidence="4 5">
    <name type="scientific">Haemaphysalis longicornis</name>
    <name type="common">Bush tick</name>
    <dbReference type="NCBI Taxonomy" id="44386"/>
    <lineage>
        <taxon>Eukaryota</taxon>
        <taxon>Metazoa</taxon>
        <taxon>Ecdysozoa</taxon>
        <taxon>Arthropoda</taxon>
        <taxon>Chelicerata</taxon>
        <taxon>Arachnida</taxon>
        <taxon>Acari</taxon>
        <taxon>Parasitiformes</taxon>
        <taxon>Ixodida</taxon>
        <taxon>Ixodoidea</taxon>
        <taxon>Ixodidae</taxon>
        <taxon>Haemaphysalinae</taxon>
        <taxon>Haemaphysalis</taxon>
    </lineage>
</organism>
<evidence type="ECO:0000259" key="3">
    <source>
        <dbReference type="Pfam" id="PF25298"/>
    </source>
</evidence>
<keyword evidence="5" id="KW-1185">Reference proteome</keyword>
<feature type="coiled-coil region" evidence="1">
    <location>
        <begin position="56"/>
        <end position="97"/>
    </location>
</feature>
<dbReference type="InterPro" id="IPR004244">
    <property type="entry name" value="Transposase_22"/>
</dbReference>
<feature type="domain" description="FP protein C-terminal" evidence="3">
    <location>
        <begin position="202"/>
        <end position="252"/>
    </location>
</feature>
<dbReference type="EMBL" id="JABSTR010000009">
    <property type="protein sequence ID" value="KAH9379256.1"/>
    <property type="molecule type" value="Genomic_DNA"/>
</dbReference>
<sequence length="258" mass="29763">MSKEVVRLILELKDELKAGMALLKDSLEQNFDLDERSLRTEIDEIKKSMDLMSKCLDDANGRLKSTTRENKALKKENEELRSRVHALETDLTTSQDELLKSEQYTRNKNVEIKGIPQEPAENLSDILKKLGEAVGEALSSGDVDVCHRVRTKDDTKTNIIVQFQSREKRDQFLEKARKMRLKNDLLGSECDDPIYINEHLCPAMKRLLGMAGARKREHAWKFVWVKNGVIFARRTEKSQIIRINRESDLEKICPVHTT</sequence>
<dbReference type="InterPro" id="IPR004941">
    <property type="entry name" value="FP_N"/>
</dbReference>
<dbReference type="Pfam" id="PF03258">
    <property type="entry name" value="Baculo_FP"/>
    <property type="match status" value="1"/>
</dbReference>
<evidence type="ECO:0000313" key="5">
    <source>
        <dbReference type="Proteomes" id="UP000821853"/>
    </source>
</evidence>
<evidence type="ECO:0000256" key="1">
    <source>
        <dbReference type="SAM" id="Coils"/>
    </source>
</evidence>
<keyword evidence="1" id="KW-0175">Coiled coil</keyword>
<reference evidence="4 5" key="1">
    <citation type="journal article" date="2020" name="Cell">
        <title>Large-Scale Comparative Analyses of Tick Genomes Elucidate Their Genetic Diversity and Vector Capacities.</title>
        <authorList>
            <consortium name="Tick Genome and Microbiome Consortium (TIGMIC)"/>
            <person name="Jia N."/>
            <person name="Wang J."/>
            <person name="Shi W."/>
            <person name="Du L."/>
            <person name="Sun Y."/>
            <person name="Zhan W."/>
            <person name="Jiang J.F."/>
            <person name="Wang Q."/>
            <person name="Zhang B."/>
            <person name="Ji P."/>
            <person name="Bell-Sakyi L."/>
            <person name="Cui X.M."/>
            <person name="Yuan T.T."/>
            <person name="Jiang B.G."/>
            <person name="Yang W.F."/>
            <person name="Lam T.T."/>
            <person name="Chang Q.C."/>
            <person name="Ding S.J."/>
            <person name="Wang X.J."/>
            <person name="Zhu J.G."/>
            <person name="Ruan X.D."/>
            <person name="Zhao L."/>
            <person name="Wei J.T."/>
            <person name="Ye R.Z."/>
            <person name="Que T.C."/>
            <person name="Du C.H."/>
            <person name="Zhou Y.H."/>
            <person name="Cheng J.X."/>
            <person name="Dai P.F."/>
            <person name="Guo W.B."/>
            <person name="Han X.H."/>
            <person name="Huang E.J."/>
            <person name="Li L.F."/>
            <person name="Wei W."/>
            <person name="Gao Y.C."/>
            <person name="Liu J.Z."/>
            <person name="Shao H.Z."/>
            <person name="Wang X."/>
            <person name="Wang C.C."/>
            <person name="Yang T.C."/>
            <person name="Huo Q.B."/>
            <person name="Li W."/>
            <person name="Chen H.Y."/>
            <person name="Chen S.E."/>
            <person name="Zhou L.G."/>
            <person name="Ni X.B."/>
            <person name="Tian J.H."/>
            <person name="Sheng Y."/>
            <person name="Liu T."/>
            <person name="Pan Y.S."/>
            <person name="Xia L.Y."/>
            <person name="Li J."/>
            <person name="Zhao F."/>
            <person name="Cao W.C."/>
        </authorList>
    </citation>
    <scope>NUCLEOTIDE SEQUENCE [LARGE SCALE GENOMIC DNA]</scope>
    <source>
        <strain evidence="4">HaeL-2018</strain>
    </source>
</reference>